<proteinExistence type="predicted"/>
<evidence type="ECO:0000313" key="2">
    <source>
        <dbReference type="EMBL" id="MDQ0381049.1"/>
    </source>
</evidence>
<dbReference type="Pfam" id="PF01969">
    <property type="entry name" value="Ni_insertion"/>
    <property type="match status" value="1"/>
</dbReference>
<dbReference type="InterPro" id="IPR002822">
    <property type="entry name" value="Ni_insertion"/>
</dbReference>
<name>A0ABU0F0F5_9PSEU</name>
<keyword evidence="3" id="KW-1185">Reference proteome</keyword>
<protein>
    <submittedName>
        <fullName evidence="2">Uncharacterized protein (DUF111 family)</fullName>
    </submittedName>
</protein>
<comment type="caution">
    <text evidence="2">The sequence shown here is derived from an EMBL/GenBank/DDBJ whole genome shotgun (WGS) entry which is preliminary data.</text>
</comment>
<dbReference type="Gene3D" id="3.30.70.1380">
    <property type="entry name" value="Transcriptional regulatory protein pf0864 domain like"/>
    <property type="match status" value="1"/>
</dbReference>
<dbReference type="Proteomes" id="UP001229651">
    <property type="component" value="Unassembled WGS sequence"/>
</dbReference>
<dbReference type="PANTHER" id="PTHR36566:SF1">
    <property type="entry name" value="PYRIDINIUM-3,5-BISTHIOCARBOXYLIC ACID MONONUCLEOTIDE NICKEL INSERTION PROTEIN"/>
    <property type="match status" value="1"/>
</dbReference>
<dbReference type="EMBL" id="JAUSUT010000001">
    <property type="protein sequence ID" value="MDQ0381049.1"/>
    <property type="molecule type" value="Genomic_DNA"/>
</dbReference>
<organism evidence="2 3">
    <name type="scientific">Amycolatopsis thermophila</name>
    <dbReference type="NCBI Taxonomy" id="206084"/>
    <lineage>
        <taxon>Bacteria</taxon>
        <taxon>Bacillati</taxon>
        <taxon>Actinomycetota</taxon>
        <taxon>Actinomycetes</taxon>
        <taxon>Pseudonocardiales</taxon>
        <taxon>Pseudonocardiaceae</taxon>
        <taxon>Amycolatopsis</taxon>
    </lineage>
</organism>
<dbReference type="PANTHER" id="PTHR36566">
    <property type="entry name" value="NICKEL INSERTION PROTEIN-RELATED"/>
    <property type="match status" value="1"/>
</dbReference>
<gene>
    <name evidence="2" type="ORF">FB470_005043</name>
</gene>
<evidence type="ECO:0000313" key="3">
    <source>
        <dbReference type="Proteomes" id="UP001229651"/>
    </source>
</evidence>
<accession>A0ABU0F0F5</accession>
<reference evidence="2 3" key="1">
    <citation type="submission" date="2023-07" db="EMBL/GenBank/DDBJ databases">
        <title>Sequencing the genomes of 1000 actinobacteria strains.</title>
        <authorList>
            <person name="Klenk H.-P."/>
        </authorList>
    </citation>
    <scope>NUCLEOTIDE SEQUENCE [LARGE SCALE GENOMIC DNA]</scope>
    <source>
        <strain evidence="2 3">DSM 45805</strain>
    </source>
</reference>
<evidence type="ECO:0000256" key="1">
    <source>
        <dbReference type="ARBA" id="ARBA00022596"/>
    </source>
</evidence>
<keyword evidence="1" id="KW-0533">Nickel</keyword>
<sequence length="215" mass="22376">MRDDAVRVFARLAEAEAGVHGTSVDAVHFHEVAVLDAIADVVGYCAALNHLGVERIVASPVAVGSGTVRPAHGEMPVPVPAVLPMARGWRVRAGGDGELATPTGMALVTELAAECGPLPAMRVETSGCGAGTKDFPGRVNVVRVAIGSAGEADATDEVVLEADVDDLDPRVWPGVLLSRGAADAWLTPTLMKKGRPTPCPCWCPPLGWTRSRRSC</sequence>